<accession>A0AAV6TZN7</accession>
<dbReference type="InterPro" id="IPR015943">
    <property type="entry name" value="WD40/YVTN_repeat-like_dom_sf"/>
</dbReference>
<dbReference type="EMBL" id="JAFNEN010000821">
    <property type="protein sequence ID" value="KAG8177094.1"/>
    <property type="molecule type" value="Genomic_DNA"/>
</dbReference>
<organism evidence="2 3">
    <name type="scientific">Oedothorax gibbosus</name>
    <dbReference type="NCBI Taxonomy" id="931172"/>
    <lineage>
        <taxon>Eukaryota</taxon>
        <taxon>Metazoa</taxon>
        <taxon>Ecdysozoa</taxon>
        <taxon>Arthropoda</taxon>
        <taxon>Chelicerata</taxon>
        <taxon>Arachnida</taxon>
        <taxon>Araneae</taxon>
        <taxon>Araneomorphae</taxon>
        <taxon>Entelegynae</taxon>
        <taxon>Araneoidea</taxon>
        <taxon>Linyphiidae</taxon>
        <taxon>Erigoninae</taxon>
        <taxon>Oedothorax</taxon>
    </lineage>
</organism>
<dbReference type="Pfam" id="PF00400">
    <property type="entry name" value="WD40"/>
    <property type="match status" value="1"/>
</dbReference>
<dbReference type="Proteomes" id="UP000827092">
    <property type="component" value="Unassembled WGS sequence"/>
</dbReference>
<dbReference type="InterPro" id="IPR036322">
    <property type="entry name" value="WD40_repeat_dom_sf"/>
</dbReference>
<dbReference type="AlphaFoldDB" id="A0AAV6TZN7"/>
<dbReference type="GO" id="GO:0005730">
    <property type="term" value="C:nucleolus"/>
    <property type="evidence" value="ECO:0007669"/>
    <property type="project" value="InterPro"/>
</dbReference>
<dbReference type="PANTHER" id="PTHR16038:SF4">
    <property type="entry name" value="WD REPEAT-CONTAINING PROTEIN 74"/>
    <property type="match status" value="1"/>
</dbReference>
<proteinExistence type="predicted"/>
<comment type="caution">
    <text evidence="2">The sequence shown here is derived from an EMBL/GenBank/DDBJ whole genome shotgun (WGS) entry which is preliminary data.</text>
</comment>
<evidence type="ECO:0000256" key="1">
    <source>
        <dbReference type="SAM" id="MobiDB-lite"/>
    </source>
</evidence>
<evidence type="ECO:0000313" key="2">
    <source>
        <dbReference type="EMBL" id="KAG8177094.1"/>
    </source>
</evidence>
<dbReference type="GO" id="GO:0042273">
    <property type="term" value="P:ribosomal large subunit biogenesis"/>
    <property type="evidence" value="ECO:0007669"/>
    <property type="project" value="InterPro"/>
</dbReference>
<evidence type="ECO:0000313" key="3">
    <source>
        <dbReference type="Proteomes" id="UP000827092"/>
    </source>
</evidence>
<reference evidence="2 3" key="1">
    <citation type="journal article" date="2022" name="Nat. Ecol. Evol.">
        <title>A masculinizing supergene underlies an exaggerated male reproductive morph in a spider.</title>
        <authorList>
            <person name="Hendrickx F."/>
            <person name="De Corte Z."/>
            <person name="Sonet G."/>
            <person name="Van Belleghem S.M."/>
            <person name="Kostlbacher S."/>
            <person name="Vangestel C."/>
        </authorList>
    </citation>
    <scope>NUCLEOTIDE SEQUENCE [LARGE SCALE GENOMIC DNA]</scope>
    <source>
        <strain evidence="2">W744_W776</strain>
    </source>
</reference>
<dbReference type="Gene3D" id="2.130.10.10">
    <property type="entry name" value="YVTN repeat-like/Quinoprotein amine dehydrogenase"/>
    <property type="match status" value="2"/>
</dbReference>
<dbReference type="GO" id="GO:0030687">
    <property type="term" value="C:preribosome, large subunit precursor"/>
    <property type="evidence" value="ECO:0007669"/>
    <property type="project" value="TreeGrafter"/>
</dbReference>
<sequence>MTALQNWHVYVGTEVGLLKGVDTTKEAFTNLNPIDGLEKEEEITAMCWGDASERVVCAGLKNQVVKVFDSETRSFPAPRHYPTGEGAIRGLCYFDGCLVTASESGIVKLWNKDNEQDAEINTGGNLCKMAPNSFTNFQVATGGNENDLKVWDLKSPDSPIFQARNVKNDFLDLRVPVWIQDLAFKTNDTIVTCTRHHQIRLYDTRAQKRPVIDMPFERYPLMSLSLAHNDNQLVVGSSRGRMALVDLRKKLLVHVFKGFAGSIRSVKCHPTLPLVASCGLDRFLRIHDLNRHKLLKKVYLKTRLNCLLFRTDVDNLAVEDKPKPNKPKEAKMAVDDEAENLWSSMSLVKEGKKKRALNNDAPKPVKKKKVIEMSAAD</sequence>
<evidence type="ECO:0008006" key="4">
    <source>
        <dbReference type="Google" id="ProtNLM"/>
    </source>
</evidence>
<dbReference type="SMART" id="SM00320">
    <property type="entry name" value="WD40"/>
    <property type="match status" value="6"/>
</dbReference>
<dbReference type="InterPro" id="IPR037379">
    <property type="entry name" value="WDR74/Nsa1"/>
</dbReference>
<dbReference type="SUPFAM" id="SSF50978">
    <property type="entry name" value="WD40 repeat-like"/>
    <property type="match status" value="1"/>
</dbReference>
<feature type="region of interest" description="Disordered" evidence="1">
    <location>
        <begin position="352"/>
        <end position="377"/>
    </location>
</feature>
<dbReference type="PANTHER" id="PTHR16038">
    <property type="entry name" value="NOP SEVEN ASSOCIATED PROTEIN 1"/>
    <property type="match status" value="1"/>
</dbReference>
<keyword evidence="3" id="KW-1185">Reference proteome</keyword>
<gene>
    <name evidence="2" type="ORF">JTE90_015239</name>
</gene>
<protein>
    <recommendedName>
        <fullName evidence="4">WD repeat-containing protein 74</fullName>
    </recommendedName>
</protein>
<dbReference type="CDD" id="cd22857">
    <property type="entry name" value="WDR74"/>
    <property type="match status" value="1"/>
</dbReference>
<name>A0AAV6TZN7_9ARAC</name>
<dbReference type="InterPro" id="IPR001680">
    <property type="entry name" value="WD40_rpt"/>
</dbReference>